<keyword evidence="2" id="KW-0677">Repeat</keyword>
<feature type="repeat" description="ANK" evidence="4">
    <location>
        <begin position="72"/>
        <end position="104"/>
    </location>
</feature>
<dbReference type="PANTHER" id="PTHR24134">
    <property type="entry name" value="ANKYRIN REPEAT-CONTAINING PROTEIN DDB_G0279043"/>
    <property type="match status" value="1"/>
</dbReference>
<evidence type="ECO:0000313" key="7">
    <source>
        <dbReference type="EMBL" id="GCC41943.1"/>
    </source>
</evidence>
<accession>A0A401TH49</accession>
<dbReference type="AlphaFoldDB" id="A0A401TH49"/>
<dbReference type="Pfam" id="PF12796">
    <property type="entry name" value="Ank_2"/>
    <property type="match status" value="1"/>
</dbReference>
<sequence>VNAVDGYHRTALHYAAERDVGCVEILLGFGADPNSPDGNMDSPLHWASYRDRPECARALLGAGARVDARDYHRDTPLSWAASRGNLESARVLLEYGAQAGARNLKGQTPATRLTALLARGLGGPREEECLALLREAEGQAPAGGGGGGGGESRLGYPGPGSLKGLSRREVRRCLGARHLPAAVETLPVPGAIKRYLLLVG</sequence>
<evidence type="ECO:0000256" key="3">
    <source>
        <dbReference type="ARBA" id="ARBA00023043"/>
    </source>
</evidence>
<comment type="caution">
    <text evidence="7">The sequence shown here is derived from an EMBL/GenBank/DDBJ whole genome shotgun (WGS) entry which is preliminary data.</text>
</comment>
<dbReference type="Pfam" id="PF07525">
    <property type="entry name" value="SOCS_box"/>
    <property type="match status" value="1"/>
</dbReference>
<comment type="pathway">
    <text evidence="1">Protein modification; protein ubiquitination.</text>
</comment>
<reference evidence="7 8" key="1">
    <citation type="journal article" date="2018" name="Nat. Ecol. Evol.">
        <title>Shark genomes provide insights into elasmobranch evolution and the origin of vertebrates.</title>
        <authorList>
            <person name="Hara Y"/>
            <person name="Yamaguchi K"/>
            <person name="Onimaru K"/>
            <person name="Kadota M"/>
            <person name="Koyanagi M"/>
            <person name="Keeley SD"/>
            <person name="Tatsumi K"/>
            <person name="Tanaka K"/>
            <person name="Motone F"/>
            <person name="Kageyama Y"/>
            <person name="Nozu R"/>
            <person name="Adachi N"/>
            <person name="Nishimura O"/>
            <person name="Nakagawa R"/>
            <person name="Tanegashima C"/>
            <person name="Kiyatake I"/>
            <person name="Matsumoto R"/>
            <person name="Murakumo K"/>
            <person name="Nishida K"/>
            <person name="Terakita A"/>
            <person name="Kuratani S"/>
            <person name="Sato K"/>
            <person name="Hyodo S Kuraku.S."/>
        </authorList>
    </citation>
    <scope>NUCLEOTIDE SEQUENCE [LARGE SCALE GENOMIC DNA]</scope>
</reference>
<evidence type="ECO:0000256" key="4">
    <source>
        <dbReference type="PROSITE-ProRule" id="PRU00023"/>
    </source>
</evidence>
<dbReference type="SMART" id="SM00248">
    <property type="entry name" value="ANK"/>
    <property type="match status" value="3"/>
</dbReference>
<dbReference type="EMBL" id="BEZZ01063575">
    <property type="protein sequence ID" value="GCC41943.1"/>
    <property type="molecule type" value="Genomic_DNA"/>
</dbReference>
<dbReference type="SUPFAM" id="SSF48403">
    <property type="entry name" value="Ankyrin repeat"/>
    <property type="match status" value="1"/>
</dbReference>
<dbReference type="OMA" id="NCMHGIL"/>
<dbReference type="InterPro" id="IPR002110">
    <property type="entry name" value="Ankyrin_rpt"/>
</dbReference>
<dbReference type="PROSITE" id="PS50088">
    <property type="entry name" value="ANK_REPEAT"/>
    <property type="match status" value="2"/>
</dbReference>
<dbReference type="FunFam" id="1.10.750.20:FF:000001">
    <property type="entry name" value="Ankyrin repeat and SOCS box containing 1"/>
    <property type="match status" value="1"/>
</dbReference>
<gene>
    <name evidence="7" type="ORF">chiPu_0025698</name>
</gene>
<dbReference type="UniPathway" id="UPA00143"/>
<dbReference type="SMART" id="SM00969">
    <property type="entry name" value="SOCS_box"/>
    <property type="match status" value="1"/>
</dbReference>
<feature type="repeat" description="ANK" evidence="4">
    <location>
        <begin position="39"/>
        <end position="71"/>
    </location>
</feature>
<name>A0A401TH49_CHIPU</name>
<dbReference type="PROSITE" id="PS50297">
    <property type="entry name" value="ANK_REP_REGION"/>
    <property type="match status" value="2"/>
</dbReference>
<dbReference type="OrthoDB" id="10258888at2759"/>
<dbReference type="PANTHER" id="PTHR24134:SF9">
    <property type="entry name" value="ANKYRIN REPEAT AND SOCS BOX PROTEIN 8"/>
    <property type="match status" value="1"/>
</dbReference>
<feature type="non-terminal residue" evidence="7">
    <location>
        <position position="1"/>
    </location>
</feature>
<dbReference type="Proteomes" id="UP000287033">
    <property type="component" value="Unassembled WGS sequence"/>
</dbReference>
<protein>
    <recommendedName>
        <fullName evidence="6">SOCS box domain-containing protein</fullName>
    </recommendedName>
</protein>
<keyword evidence="3 4" id="KW-0040">ANK repeat</keyword>
<evidence type="ECO:0000313" key="8">
    <source>
        <dbReference type="Proteomes" id="UP000287033"/>
    </source>
</evidence>
<dbReference type="STRING" id="137246.A0A401TH49"/>
<dbReference type="PROSITE" id="PS50225">
    <property type="entry name" value="SOCS"/>
    <property type="match status" value="1"/>
</dbReference>
<evidence type="ECO:0000259" key="6">
    <source>
        <dbReference type="PROSITE" id="PS50225"/>
    </source>
</evidence>
<evidence type="ECO:0000256" key="5">
    <source>
        <dbReference type="SAM" id="MobiDB-lite"/>
    </source>
</evidence>
<dbReference type="Gene3D" id="1.10.750.20">
    <property type="entry name" value="SOCS box"/>
    <property type="match status" value="1"/>
</dbReference>
<dbReference type="Gene3D" id="1.25.40.20">
    <property type="entry name" value="Ankyrin repeat-containing domain"/>
    <property type="match status" value="1"/>
</dbReference>
<evidence type="ECO:0000256" key="2">
    <source>
        <dbReference type="ARBA" id="ARBA00022737"/>
    </source>
</evidence>
<evidence type="ECO:0000256" key="1">
    <source>
        <dbReference type="ARBA" id="ARBA00004906"/>
    </source>
</evidence>
<organism evidence="7 8">
    <name type="scientific">Chiloscyllium punctatum</name>
    <name type="common">Brownbanded bambooshark</name>
    <name type="synonym">Hemiscyllium punctatum</name>
    <dbReference type="NCBI Taxonomy" id="137246"/>
    <lineage>
        <taxon>Eukaryota</taxon>
        <taxon>Metazoa</taxon>
        <taxon>Chordata</taxon>
        <taxon>Craniata</taxon>
        <taxon>Vertebrata</taxon>
        <taxon>Chondrichthyes</taxon>
        <taxon>Elasmobranchii</taxon>
        <taxon>Galeomorphii</taxon>
        <taxon>Galeoidea</taxon>
        <taxon>Orectolobiformes</taxon>
        <taxon>Hemiscylliidae</taxon>
        <taxon>Chiloscyllium</taxon>
    </lineage>
</organism>
<feature type="domain" description="SOCS box" evidence="6">
    <location>
        <begin position="161"/>
        <end position="196"/>
    </location>
</feature>
<dbReference type="GO" id="GO:0016567">
    <property type="term" value="P:protein ubiquitination"/>
    <property type="evidence" value="ECO:0007669"/>
    <property type="project" value="UniProtKB-UniPathway"/>
</dbReference>
<keyword evidence="8" id="KW-1185">Reference proteome</keyword>
<proteinExistence type="predicted"/>
<dbReference type="InterPro" id="IPR036770">
    <property type="entry name" value="Ankyrin_rpt-contain_sf"/>
</dbReference>
<feature type="compositionally biased region" description="Gly residues" evidence="5">
    <location>
        <begin position="141"/>
        <end position="152"/>
    </location>
</feature>
<dbReference type="InterPro" id="IPR001496">
    <property type="entry name" value="SOCS_box"/>
</dbReference>
<feature type="region of interest" description="Disordered" evidence="5">
    <location>
        <begin position="140"/>
        <end position="163"/>
    </location>
</feature>